<protein>
    <recommendedName>
        <fullName evidence="5">Transmembrane protein</fullName>
    </recommendedName>
</protein>
<feature type="compositionally biased region" description="Pro residues" evidence="1">
    <location>
        <begin position="182"/>
        <end position="193"/>
    </location>
</feature>
<gene>
    <name evidence="3" type="ORF">CTheo_1530</name>
</gene>
<comment type="caution">
    <text evidence="3">The sequence shown here is derived from an EMBL/GenBank/DDBJ whole genome shotgun (WGS) entry which is preliminary data.</text>
</comment>
<feature type="compositionally biased region" description="Low complexity" evidence="1">
    <location>
        <begin position="166"/>
        <end position="181"/>
    </location>
</feature>
<feature type="transmembrane region" description="Helical" evidence="2">
    <location>
        <begin position="37"/>
        <end position="59"/>
    </location>
</feature>
<feature type="region of interest" description="Disordered" evidence="1">
    <location>
        <begin position="92"/>
        <end position="205"/>
    </location>
</feature>
<sequence>MAVVMLSASEETCPRIGVCQSSDPTSDADLEGTDKNAAWAGIAVVIVLVVVSVAVWLAIRRRRRARGGHNSVDTGPRLSLPRRMALFWRRPTTHSLSEHESKPPRPSSSASNLKRMTTIEITSPPPAKLPERSDAPGQYPMLPLRNTDATAKPEPLPSHGASQNPRNSVASSQRSSISRLSMPPPGLGPPMPHPGSHQPAIAPST</sequence>
<evidence type="ECO:0008006" key="5">
    <source>
        <dbReference type="Google" id="ProtNLM"/>
    </source>
</evidence>
<keyword evidence="2" id="KW-0472">Membrane</keyword>
<keyword evidence="4" id="KW-1185">Reference proteome</keyword>
<evidence type="ECO:0000313" key="3">
    <source>
        <dbReference type="EMBL" id="KAB5595069.1"/>
    </source>
</evidence>
<proteinExistence type="predicted"/>
<keyword evidence="2" id="KW-0812">Transmembrane</keyword>
<evidence type="ECO:0000256" key="2">
    <source>
        <dbReference type="SAM" id="Phobius"/>
    </source>
</evidence>
<name>A0A5N5QTW3_9AGAM</name>
<feature type="compositionally biased region" description="Polar residues" evidence="1">
    <location>
        <begin position="107"/>
        <end position="121"/>
    </location>
</feature>
<organism evidence="3 4">
    <name type="scientific">Ceratobasidium theobromae</name>
    <dbReference type="NCBI Taxonomy" id="1582974"/>
    <lineage>
        <taxon>Eukaryota</taxon>
        <taxon>Fungi</taxon>
        <taxon>Dikarya</taxon>
        <taxon>Basidiomycota</taxon>
        <taxon>Agaricomycotina</taxon>
        <taxon>Agaricomycetes</taxon>
        <taxon>Cantharellales</taxon>
        <taxon>Ceratobasidiaceae</taxon>
        <taxon>Ceratobasidium</taxon>
    </lineage>
</organism>
<evidence type="ECO:0000256" key="1">
    <source>
        <dbReference type="SAM" id="MobiDB-lite"/>
    </source>
</evidence>
<dbReference type="Proteomes" id="UP000383932">
    <property type="component" value="Unassembled WGS sequence"/>
</dbReference>
<keyword evidence="2" id="KW-1133">Transmembrane helix</keyword>
<dbReference type="EMBL" id="SSOP01000013">
    <property type="protein sequence ID" value="KAB5595069.1"/>
    <property type="molecule type" value="Genomic_DNA"/>
</dbReference>
<reference evidence="3 4" key="1">
    <citation type="journal article" date="2019" name="Fungal Biol. Biotechnol.">
        <title>Draft genome sequence of fastidious pathogen Ceratobasidium theobromae, which causes vascular-streak dieback in Theobroma cacao.</title>
        <authorList>
            <person name="Ali S.S."/>
            <person name="Asman A."/>
            <person name="Shao J."/>
            <person name="Firmansyah A.P."/>
            <person name="Susilo A.W."/>
            <person name="Rosmana A."/>
            <person name="McMahon P."/>
            <person name="Junaid M."/>
            <person name="Guest D."/>
            <person name="Kheng T.Y."/>
            <person name="Meinhardt L.W."/>
            <person name="Bailey B.A."/>
        </authorList>
    </citation>
    <scope>NUCLEOTIDE SEQUENCE [LARGE SCALE GENOMIC DNA]</scope>
    <source>
        <strain evidence="3 4">CT2</strain>
    </source>
</reference>
<dbReference type="AlphaFoldDB" id="A0A5N5QTW3"/>
<accession>A0A5N5QTW3</accession>
<evidence type="ECO:0000313" key="4">
    <source>
        <dbReference type="Proteomes" id="UP000383932"/>
    </source>
</evidence>